<dbReference type="Pfam" id="PF13401">
    <property type="entry name" value="AAA_22"/>
    <property type="match status" value="1"/>
</dbReference>
<feature type="DNA-binding region" description="OmpR/PhoB-type" evidence="3">
    <location>
        <begin position="3"/>
        <end position="107"/>
    </location>
</feature>
<dbReference type="CDD" id="cd15831">
    <property type="entry name" value="BTAD"/>
    <property type="match status" value="1"/>
</dbReference>
<dbReference type="PROSITE" id="PS51755">
    <property type="entry name" value="OMPR_PHOB"/>
    <property type="match status" value="1"/>
</dbReference>
<dbReference type="PANTHER" id="PTHR47691">
    <property type="entry name" value="REGULATOR-RELATED"/>
    <property type="match status" value="1"/>
</dbReference>
<dbReference type="InterPro" id="IPR011990">
    <property type="entry name" value="TPR-like_helical_dom_sf"/>
</dbReference>
<evidence type="ECO:0000256" key="2">
    <source>
        <dbReference type="ARBA" id="ARBA00023125"/>
    </source>
</evidence>
<proteinExistence type="inferred from homology"/>
<accession>A0A4V6CRB7</accession>
<dbReference type="SUPFAM" id="SSF46894">
    <property type="entry name" value="C-terminal effector domain of the bipartite response regulators"/>
    <property type="match status" value="1"/>
</dbReference>
<dbReference type="SUPFAM" id="SSF52540">
    <property type="entry name" value="P-loop containing nucleoside triphosphate hydrolases"/>
    <property type="match status" value="1"/>
</dbReference>
<reference evidence="5 6" key="1">
    <citation type="submission" date="2019-05" db="EMBL/GenBank/DDBJ databases">
        <title>Nakamurella sp. N5BH11, whole genome shotgun sequence.</title>
        <authorList>
            <person name="Tuo L."/>
        </authorList>
    </citation>
    <scope>NUCLEOTIDE SEQUENCE [LARGE SCALE GENOMIC DNA]</scope>
    <source>
        <strain evidence="5 6">N5BH11</strain>
    </source>
</reference>
<feature type="domain" description="OmpR/PhoB-type" evidence="4">
    <location>
        <begin position="3"/>
        <end position="107"/>
    </location>
</feature>
<name>A0A4V6CRB7_9ACTN</name>
<keyword evidence="2 3" id="KW-0238">DNA-binding</keyword>
<dbReference type="InterPro" id="IPR001867">
    <property type="entry name" value="OmpR/PhoB-type_DNA-bd"/>
</dbReference>
<dbReference type="GO" id="GO:0000160">
    <property type="term" value="P:phosphorelay signal transduction system"/>
    <property type="evidence" value="ECO:0007669"/>
    <property type="project" value="InterPro"/>
</dbReference>
<evidence type="ECO:0000256" key="1">
    <source>
        <dbReference type="ARBA" id="ARBA00005820"/>
    </source>
</evidence>
<dbReference type="InterPro" id="IPR027417">
    <property type="entry name" value="P-loop_NTPase"/>
</dbReference>
<comment type="caution">
    <text evidence="5">The sequence shown here is derived from an EMBL/GenBank/DDBJ whole genome shotgun (WGS) entry which is preliminary data.</text>
</comment>
<gene>
    <name evidence="5" type="ORF">FDO65_18605</name>
</gene>
<dbReference type="InterPro" id="IPR049945">
    <property type="entry name" value="AAA_22"/>
</dbReference>
<dbReference type="InterPro" id="IPR016032">
    <property type="entry name" value="Sig_transdc_resp-reg_C-effctor"/>
</dbReference>
<dbReference type="Pfam" id="PF00486">
    <property type="entry name" value="Trans_reg_C"/>
    <property type="match status" value="1"/>
</dbReference>
<protein>
    <recommendedName>
        <fullName evidence="4">OmpR/PhoB-type domain-containing protein</fullName>
    </recommendedName>
</protein>
<dbReference type="OrthoDB" id="9812579at2"/>
<sequence>MGERVRYRAVVEFRDLGPVTVEFDGAPIRLSGGRVMTVLAALLVNAGESVSQDRLIDAVWGDRLPQRAGAALDTLIFRLRQVLEPDRTRRSGWRVVVTEGNGYRLLARDQDVDSRAFVRDSADAHAALLAGAADRGLLLAERALARWRGPAYDGLPDTPWLEPVRAQLDDTRAGTGELLVQAMLDLGRPEQAVAAVQPLVLQHPFRERLWAQLALGLYRAGRQAAALETFARARRVLDEELGVSPGPDLVVLQEAMLAHAPELLGPSSVPVTVTDLPAGRRPLYGRSADVAAVTALLAPGQVASITGPVGVGKTSVAQAVAAAAAPHHRDGAHFVDLTRATTGSDVAALAAATLELRADGPDITGTLARRLQGRDILLVLDNCEHVLDAVAALVLALPATTTVLATGRESLELDHEREYRLAPLPSTGDSAVRMFLDAAGRPDDEPTDSDKQRIGAICAALGGLPLGIELAGRRARTFDLDEVLDSVRDDPGGLRPGRRDHRAGRSLADEISTSVGLCEPAEQVMHGRLSTLTGPFTLAAARAVSGSTAAEQGQVMDLLAGLTRRSLLVVEPRKTGVPTQFRQLIPIRHHAAQTLAASDDDAAARRRHWVRDLASAVPQRGRPGQRTAYDRLEADVSTISATIQELLTDPDPTTAVRVVTELVGWAYDRNRLQLARGWLTTAVARPDLDPLARALAEATLGSLLEIARETAAAHALFERSLPLLVESGDPAAVGVLVDIATTAWVGDDWAYGAEIASVARDRATAIDQPYERLIAESTLTAARLFTGPPHDALLAAEELLAQPDTQQNGRAMLMLCATAGVAAVFAGRPENGLRWTEESLRVAQDLGVRNMGETLEQRGNHLAAAGRPIDALRCFAAAATQYDRGGMSWPRHEGTATTVDVLRAAVPAEEFERTWASGARIIAAGDGVQLADWI</sequence>
<dbReference type="SMART" id="SM00382">
    <property type="entry name" value="AAA"/>
    <property type="match status" value="1"/>
</dbReference>
<dbReference type="Gene3D" id="1.10.10.10">
    <property type="entry name" value="Winged helix-like DNA-binding domain superfamily/Winged helix DNA-binding domain"/>
    <property type="match status" value="1"/>
</dbReference>
<dbReference type="InterPro" id="IPR005158">
    <property type="entry name" value="BTAD"/>
</dbReference>
<dbReference type="PANTHER" id="PTHR47691:SF3">
    <property type="entry name" value="HTH-TYPE TRANSCRIPTIONAL REGULATOR RV0890C-RELATED"/>
    <property type="match status" value="1"/>
</dbReference>
<dbReference type="EMBL" id="SZZH01000006">
    <property type="protein sequence ID" value="TKV56855.1"/>
    <property type="molecule type" value="Genomic_DNA"/>
</dbReference>
<dbReference type="GO" id="GO:0016887">
    <property type="term" value="F:ATP hydrolysis activity"/>
    <property type="evidence" value="ECO:0007669"/>
    <property type="project" value="InterPro"/>
</dbReference>
<dbReference type="GO" id="GO:0006355">
    <property type="term" value="P:regulation of DNA-templated transcription"/>
    <property type="evidence" value="ECO:0007669"/>
    <property type="project" value="InterPro"/>
</dbReference>
<evidence type="ECO:0000259" key="4">
    <source>
        <dbReference type="PROSITE" id="PS51755"/>
    </source>
</evidence>
<dbReference type="Proteomes" id="UP000306985">
    <property type="component" value="Unassembled WGS sequence"/>
</dbReference>
<dbReference type="PRINTS" id="PR00364">
    <property type="entry name" value="DISEASERSIST"/>
</dbReference>
<dbReference type="InterPro" id="IPR003593">
    <property type="entry name" value="AAA+_ATPase"/>
</dbReference>
<keyword evidence="6" id="KW-1185">Reference proteome</keyword>
<comment type="similarity">
    <text evidence="1">Belongs to the AfsR/DnrI/RedD regulatory family.</text>
</comment>
<dbReference type="Gene3D" id="3.40.50.300">
    <property type="entry name" value="P-loop containing nucleotide triphosphate hydrolases"/>
    <property type="match status" value="1"/>
</dbReference>
<dbReference type="InterPro" id="IPR036388">
    <property type="entry name" value="WH-like_DNA-bd_sf"/>
</dbReference>
<dbReference type="GO" id="GO:0003677">
    <property type="term" value="F:DNA binding"/>
    <property type="evidence" value="ECO:0007669"/>
    <property type="project" value="UniProtKB-UniRule"/>
</dbReference>
<dbReference type="Gene3D" id="1.25.40.10">
    <property type="entry name" value="Tetratricopeptide repeat domain"/>
    <property type="match status" value="1"/>
</dbReference>
<evidence type="ECO:0000313" key="6">
    <source>
        <dbReference type="Proteomes" id="UP000306985"/>
    </source>
</evidence>
<dbReference type="Pfam" id="PF03704">
    <property type="entry name" value="BTAD"/>
    <property type="match status" value="1"/>
</dbReference>
<evidence type="ECO:0000256" key="3">
    <source>
        <dbReference type="PROSITE-ProRule" id="PRU01091"/>
    </source>
</evidence>
<dbReference type="CDD" id="cd00383">
    <property type="entry name" value="trans_reg_C"/>
    <property type="match status" value="1"/>
</dbReference>
<organism evidence="5 6">
    <name type="scientific">Nakamurella flava</name>
    <dbReference type="NCBI Taxonomy" id="2576308"/>
    <lineage>
        <taxon>Bacteria</taxon>
        <taxon>Bacillati</taxon>
        <taxon>Actinomycetota</taxon>
        <taxon>Actinomycetes</taxon>
        <taxon>Nakamurellales</taxon>
        <taxon>Nakamurellaceae</taxon>
        <taxon>Nakamurella</taxon>
    </lineage>
</organism>
<evidence type="ECO:0000313" key="5">
    <source>
        <dbReference type="EMBL" id="TKV56855.1"/>
    </source>
</evidence>
<dbReference type="SMART" id="SM00862">
    <property type="entry name" value="Trans_reg_C"/>
    <property type="match status" value="1"/>
</dbReference>
<dbReference type="AlphaFoldDB" id="A0A4V6CRB7"/>
<dbReference type="SUPFAM" id="SSF48452">
    <property type="entry name" value="TPR-like"/>
    <property type="match status" value="1"/>
</dbReference>
<dbReference type="SMART" id="SM01043">
    <property type="entry name" value="BTAD"/>
    <property type="match status" value="1"/>
</dbReference>